<gene>
    <name evidence="2" type="ORF">FZEAL_4893</name>
</gene>
<organism evidence="2 3">
    <name type="scientific">Fusarium zealandicum</name>
    <dbReference type="NCBI Taxonomy" id="1053134"/>
    <lineage>
        <taxon>Eukaryota</taxon>
        <taxon>Fungi</taxon>
        <taxon>Dikarya</taxon>
        <taxon>Ascomycota</taxon>
        <taxon>Pezizomycotina</taxon>
        <taxon>Sordariomycetes</taxon>
        <taxon>Hypocreomycetidae</taxon>
        <taxon>Hypocreales</taxon>
        <taxon>Nectriaceae</taxon>
        <taxon>Fusarium</taxon>
        <taxon>Fusarium staphyleae species complex</taxon>
    </lineage>
</organism>
<comment type="caution">
    <text evidence="2">The sequence shown here is derived from an EMBL/GenBank/DDBJ whole genome shotgun (WGS) entry which is preliminary data.</text>
</comment>
<reference evidence="2" key="1">
    <citation type="journal article" date="2020" name="BMC Genomics">
        <title>Correction to: Identification and distribution of gene clusters required for synthesis of sphingolipid metabolism inhibitors in diverse species of the filamentous fungus Fusarium.</title>
        <authorList>
            <person name="Kim H.S."/>
            <person name="Lohmar J.M."/>
            <person name="Busman M."/>
            <person name="Brown D.W."/>
            <person name="Naumann T.A."/>
            <person name="Divon H.H."/>
            <person name="Lysoe E."/>
            <person name="Uhlig S."/>
            <person name="Proctor R.H."/>
        </authorList>
    </citation>
    <scope>NUCLEOTIDE SEQUENCE</scope>
    <source>
        <strain evidence="2">NRRL 22465</strain>
    </source>
</reference>
<dbReference type="EMBL" id="JABEYC010000342">
    <property type="protein sequence ID" value="KAF4978779.1"/>
    <property type="molecule type" value="Genomic_DNA"/>
</dbReference>
<dbReference type="Proteomes" id="UP000635477">
    <property type="component" value="Unassembled WGS sequence"/>
</dbReference>
<proteinExistence type="predicted"/>
<keyword evidence="3" id="KW-1185">Reference proteome</keyword>
<reference evidence="2" key="2">
    <citation type="submission" date="2020-05" db="EMBL/GenBank/DDBJ databases">
        <authorList>
            <person name="Kim H.-S."/>
            <person name="Proctor R.H."/>
            <person name="Brown D.W."/>
        </authorList>
    </citation>
    <scope>NUCLEOTIDE SEQUENCE</scope>
    <source>
        <strain evidence="2">NRRL 22465</strain>
    </source>
</reference>
<evidence type="ECO:0000313" key="2">
    <source>
        <dbReference type="EMBL" id="KAF4978779.1"/>
    </source>
</evidence>
<accession>A0A8H4ULI5</accession>
<sequence length="118" mass="14183">MVSLAFADFAEKFQAARNSLVQESDPQEILLNVAEELRMHCLEARALSTRRKTSVLQENQKLRDKHLDLQSRQDQLEKDREELKRQRLEFDAEKWQLSEERGKLILYRQRVLLQVWKF</sequence>
<dbReference type="AlphaFoldDB" id="A0A8H4ULI5"/>
<protein>
    <submittedName>
        <fullName evidence="2">Uncharacterized protein</fullName>
    </submittedName>
</protein>
<keyword evidence="1" id="KW-0175">Coiled coil</keyword>
<evidence type="ECO:0000313" key="3">
    <source>
        <dbReference type="Proteomes" id="UP000635477"/>
    </source>
</evidence>
<evidence type="ECO:0000256" key="1">
    <source>
        <dbReference type="SAM" id="Coils"/>
    </source>
</evidence>
<feature type="coiled-coil region" evidence="1">
    <location>
        <begin position="59"/>
        <end position="100"/>
    </location>
</feature>
<name>A0A8H4ULI5_9HYPO</name>